<evidence type="ECO:0000256" key="1">
    <source>
        <dbReference type="SAM" id="MobiDB-lite"/>
    </source>
</evidence>
<name>A0A484SMD5_9ZZZZ</name>
<evidence type="ECO:0000313" key="2">
    <source>
        <dbReference type="EMBL" id="VFR33958.1"/>
    </source>
</evidence>
<dbReference type="EMBL" id="CAADIA010000006">
    <property type="protein sequence ID" value="VFR33958.1"/>
    <property type="molecule type" value="Genomic_DNA"/>
</dbReference>
<reference evidence="3" key="1">
    <citation type="submission" date="2019-03" db="EMBL/GenBank/DDBJ databases">
        <authorList>
            <person name="Danneels B."/>
        </authorList>
    </citation>
    <scope>NUCLEOTIDE SEQUENCE</scope>
</reference>
<evidence type="ECO:0000313" key="3">
    <source>
        <dbReference type="EMBL" id="VFR62469.1"/>
    </source>
</evidence>
<gene>
    <name evidence="2" type="ORF">ANK1_4458</name>
    <name evidence="3" type="ORF">ANK2_4459</name>
</gene>
<dbReference type="EMBL" id="CAADIF010000005">
    <property type="protein sequence ID" value="VFR62469.1"/>
    <property type="molecule type" value="Genomic_DNA"/>
</dbReference>
<protein>
    <submittedName>
        <fullName evidence="3">Uncharacterized protein</fullName>
    </submittedName>
</protein>
<feature type="region of interest" description="Disordered" evidence="1">
    <location>
        <begin position="18"/>
        <end position="38"/>
    </location>
</feature>
<accession>A0A484SMD5</accession>
<proteinExistence type="predicted"/>
<dbReference type="AlphaFoldDB" id="A0A484SMD5"/>
<organism evidence="3">
    <name type="scientific">plant metagenome</name>
    <dbReference type="NCBI Taxonomy" id="1297885"/>
    <lineage>
        <taxon>unclassified sequences</taxon>
        <taxon>metagenomes</taxon>
        <taxon>organismal metagenomes</taxon>
    </lineage>
</organism>
<sequence>MVVDVQGLDLLFQREVGRGHGARRLGTPGTSPGGKINK</sequence>